<gene>
    <name evidence="3" type="ORF">EJ73_02332</name>
</gene>
<feature type="domain" description="Glycosyltransferase 2-like" evidence="2">
    <location>
        <begin position="60"/>
        <end position="223"/>
    </location>
</feature>
<evidence type="ECO:0000256" key="1">
    <source>
        <dbReference type="SAM" id="Phobius"/>
    </source>
</evidence>
<organism evidence="3 4">
    <name type="scientific">Hoylesella shahii DSM 15611 = JCM 12083</name>
    <dbReference type="NCBI Taxonomy" id="1122991"/>
    <lineage>
        <taxon>Bacteria</taxon>
        <taxon>Pseudomonadati</taxon>
        <taxon>Bacteroidota</taxon>
        <taxon>Bacteroidia</taxon>
        <taxon>Bacteroidales</taxon>
        <taxon>Prevotellaceae</taxon>
        <taxon>Hoylesella</taxon>
    </lineage>
</organism>
<reference evidence="3 4" key="1">
    <citation type="submission" date="2018-05" db="EMBL/GenBank/DDBJ databases">
        <title>Genomic Encyclopedia of Type Strains, Phase I: the one thousand microbial genomes (KMG-I) project.</title>
        <authorList>
            <person name="Kyrpides N."/>
        </authorList>
    </citation>
    <scope>NUCLEOTIDE SEQUENCE [LARGE SCALE GENOMIC DNA]</scope>
    <source>
        <strain evidence="3 4">DSM 15611</strain>
    </source>
</reference>
<keyword evidence="3" id="KW-0808">Transferase</keyword>
<keyword evidence="1" id="KW-1133">Transmembrane helix</keyword>
<keyword evidence="1" id="KW-0812">Transmembrane</keyword>
<dbReference type="EMBL" id="QJJX01000035">
    <property type="protein sequence ID" value="PXX19550.1"/>
    <property type="molecule type" value="Genomic_DNA"/>
</dbReference>
<accession>A0A318HQW8</accession>
<dbReference type="AlphaFoldDB" id="A0A318HQW8"/>
<feature type="transmembrane region" description="Helical" evidence="1">
    <location>
        <begin position="302"/>
        <end position="320"/>
    </location>
</feature>
<dbReference type="STRING" id="1122991.GCA_000613445_00923"/>
<feature type="transmembrane region" description="Helical" evidence="1">
    <location>
        <begin position="326"/>
        <end position="344"/>
    </location>
</feature>
<protein>
    <submittedName>
        <fullName evidence="3">Cellulose synthase/poly-beta-1,6-N-acetylglucosamine synthase-like glycosyltransferase</fullName>
    </submittedName>
</protein>
<feature type="transmembrane region" description="Helical" evidence="1">
    <location>
        <begin position="6"/>
        <end position="32"/>
    </location>
</feature>
<comment type="caution">
    <text evidence="3">The sequence shown here is derived from an EMBL/GenBank/DDBJ whole genome shotgun (WGS) entry which is preliminary data.</text>
</comment>
<keyword evidence="4" id="KW-1185">Reference proteome</keyword>
<dbReference type="InterPro" id="IPR029044">
    <property type="entry name" value="Nucleotide-diphossugar_trans"/>
</dbReference>
<name>A0A318HQW8_9BACT</name>
<dbReference type="Proteomes" id="UP000248314">
    <property type="component" value="Unassembled WGS sequence"/>
</dbReference>
<dbReference type="Gene3D" id="3.90.550.10">
    <property type="entry name" value="Spore Coat Polysaccharide Biosynthesis Protein SpsA, Chain A"/>
    <property type="match status" value="1"/>
</dbReference>
<evidence type="ECO:0000259" key="2">
    <source>
        <dbReference type="Pfam" id="PF00535"/>
    </source>
</evidence>
<dbReference type="Pfam" id="PF00535">
    <property type="entry name" value="Glycos_transf_2"/>
    <property type="match status" value="1"/>
</dbReference>
<dbReference type="InterPro" id="IPR001173">
    <property type="entry name" value="Glyco_trans_2-like"/>
</dbReference>
<keyword evidence="1" id="KW-0472">Membrane</keyword>
<proteinExistence type="predicted"/>
<dbReference type="GeneID" id="84899236"/>
<sequence>MVLTLYIDTIAIICCMSLIVLFFVSMFCNPFLRARRLKKWALQAAEKEVDTTDTAAAPVSIVIPILEDAPELAATVEMMLQQEYAAPFRVILVADKGNALVERLSAENKDNKHMYCTFVPNSSRYMSRKKLTLTLGIKAADTDWVVILEPTCTPLSTKWLAALAPSLATDNRLVVGYTALEEDTRTSWRYQQLRSSFYILTRTLRGKTYRHAGGFVAMRKTDFMKRDGFSGNLNLLHGEYDYLVNKFGDDMATTVALHPETHTLTKAPTKKEWINKQLYFWETRKYLQGGWFSRFLFNIDNIMLYLNYIVAILCLVYGVIEERWLIVSVASANILLTVLLRILFAHKAIKVFNVDLPAWRVIGFELMVPWRKIRSYFKYLKTDKYEFTSHKL</sequence>
<dbReference type="GO" id="GO:0016740">
    <property type="term" value="F:transferase activity"/>
    <property type="evidence" value="ECO:0007669"/>
    <property type="project" value="UniProtKB-KW"/>
</dbReference>
<evidence type="ECO:0000313" key="3">
    <source>
        <dbReference type="EMBL" id="PXX19550.1"/>
    </source>
</evidence>
<dbReference type="RefSeq" id="WP_244912945.1">
    <property type="nucleotide sequence ID" value="NZ_QJJX01000035.1"/>
</dbReference>
<dbReference type="SUPFAM" id="SSF53448">
    <property type="entry name" value="Nucleotide-diphospho-sugar transferases"/>
    <property type="match status" value="1"/>
</dbReference>
<evidence type="ECO:0000313" key="4">
    <source>
        <dbReference type="Proteomes" id="UP000248314"/>
    </source>
</evidence>